<keyword evidence="4 6" id="KW-1133">Transmembrane helix</keyword>
<keyword evidence="5 6" id="KW-0472">Membrane</keyword>
<dbReference type="Proteomes" id="UP000186455">
    <property type="component" value="Unassembled WGS sequence"/>
</dbReference>
<accession>A0A1Q4UYG1</accession>
<comment type="similarity">
    <text evidence="2">Belongs to the UPF0014 family.</text>
</comment>
<feature type="transmembrane region" description="Helical" evidence="6">
    <location>
        <begin position="82"/>
        <end position="99"/>
    </location>
</feature>
<evidence type="ECO:0000313" key="8">
    <source>
        <dbReference type="Proteomes" id="UP000186455"/>
    </source>
</evidence>
<reference evidence="7 8" key="1">
    <citation type="submission" date="2015-06" db="EMBL/GenBank/DDBJ databases">
        <title>Cloning and characterization of the uncialamcin biosynthetic gene cluster.</title>
        <authorList>
            <person name="Yan X."/>
            <person name="Huang T."/>
            <person name="Ge H."/>
            <person name="Shen B."/>
        </authorList>
    </citation>
    <scope>NUCLEOTIDE SEQUENCE [LARGE SCALE GENOMIC DNA]</scope>
    <source>
        <strain evidence="7 8">DCA2648</strain>
    </source>
</reference>
<feature type="transmembrane region" description="Helical" evidence="6">
    <location>
        <begin position="108"/>
        <end position="132"/>
    </location>
</feature>
<feature type="transmembrane region" description="Helical" evidence="6">
    <location>
        <begin position="55"/>
        <end position="76"/>
    </location>
</feature>
<dbReference type="PANTHER" id="PTHR30028">
    <property type="entry name" value="UPF0014 INNER MEMBRANE PROTEIN YBBM-RELATED"/>
    <property type="match status" value="1"/>
</dbReference>
<dbReference type="RefSeq" id="WP_073794642.1">
    <property type="nucleotide sequence ID" value="NZ_JBITHB010000024.1"/>
</dbReference>
<feature type="transmembrane region" description="Helical" evidence="6">
    <location>
        <begin position="208"/>
        <end position="229"/>
    </location>
</feature>
<protein>
    <submittedName>
        <fullName evidence="7">ABC transporter permease</fullName>
    </submittedName>
</protein>
<feature type="transmembrane region" description="Helical" evidence="6">
    <location>
        <begin position="235"/>
        <end position="257"/>
    </location>
</feature>
<evidence type="ECO:0000256" key="4">
    <source>
        <dbReference type="ARBA" id="ARBA00022989"/>
    </source>
</evidence>
<feature type="transmembrane region" description="Helical" evidence="6">
    <location>
        <begin position="138"/>
        <end position="158"/>
    </location>
</feature>
<dbReference type="STRING" id="1048205.AB852_33790"/>
<dbReference type="EMBL" id="LFBV01000011">
    <property type="protein sequence ID" value="OKH90596.1"/>
    <property type="molecule type" value="Genomic_DNA"/>
</dbReference>
<evidence type="ECO:0000256" key="6">
    <source>
        <dbReference type="SAM" id="Phobius"/>
    </source>
</evidence>
<gene>
    <name evidence="7" type="ORF">AB852_33790</name>
</gene>
<evidence type="ECO:0000256" key="3">
    <source>
        <dbReference type="ARBA" id="ARBA00022692"/>
    </source>
</evidence>
<dbReference type="PANTHER" id="PTHR30028:SF0">
    <property type="entry name" value="PROTEIN ALUMINUM SENSITIVE 3"/>
    <property type="match status" value="1"/>
</dbReference>
<name>A0A1Q4UYG1_9ACTN</name>
<comment type="caution">
    <text evidence="7">The sequence shown here is derived from an EMBL/GenBank/DDBJ whole genome shotgun (WGS) entry which is preliminary data.</text>
</comment>
<feature type="transmembrane region" description="Helical" evidence="6">
    <location>
        <begin position="21"/>
        <end position="43"/>
    </location>
</feature>
<dbReference type="GO" id="GO:0005886">
    <property type="term" value="C:plasma membrane"/>
    <property type="evidence" value="ECO:0007669"/>
    <property type="project" value="TreeGrafter"/>
</dbReference>
<keyword evidence="8" id="KW-1185">Reference proteome</keyword>
<keyword evidence="3 6" id="KW-0812">Transmembrane</keyword>
<dbReference type="Pfam" id="PF03649">
    <property type="entry name" value="UPF0014"/>
    <property type="match status" value="1"/>
</dbReference>
<organism evidence="7 8">
    <name type="scientific">Streptomyces uncialis</name>
    <dbReference type="NCBI Taxonomy" id="1048205"/>
    <lineage>
        <taxon>Bacteria</taxon>
        <taxon>Bacillati</taxon>
        <taxon>Actinomycetota</taxon>
        <taxon>Actinomycetes</taxon>
        <taxon>Kitasatosporales</taxon>
        <taxon>Streptomycetaceae</taxon>
        <taxon>Streptomyces</taxon>
    </lineage>
</organism>
<sequence>MRSPGRDEALLAADVLLPVDMTLGVVLVALLLLAATTAAVFRLAPDGSRGRARDIAFAGGRAAAQLAAVSLAIGWVVRHLPATFAFLLLMFAVAVRTAGHRITPDRGWWWAAVPVAGPVAPLVAVLLAIGLLPARGIAMIPVTGILIGGALTATVLAGRRALDELTARAGEVEACLALGFLERDARLEIVRPAASDALLPGLDQTRTVGLVTLPGAFVGMLLGGASPVMAGAVQLFVLIALMAVQTMAVAITVELVARGRLRRPAPGAGTGARVRS</sequence>
<proteinExistence type="inferred from homology"/>
<dbReference type="InterPro" id="IPR005226">
    <property type="entry name" value="UPF0014_fam"/>
</dbReference>
<evidence type="ECO:0000256" key="2">
    <source>
        <dbReference type="ARBA" id="ARBA00005268"/>
    </source>
</evidence>
<comment type="subcellular location">
    <subcellularLocation>
        <location evidence="1">Membrane</location>
        <topology evidence="1">Multi-pass membrane protein</topology>
    </subcellularLocation>
</comment>
<dbReference type="AlphaFoldDB" id="A0A1Q4UYG1"/>
<evidence type="ECO:0000313" key="7">
    <source>
        <dbReference type="EMBL" id="OKH90596.1"/>
    </source>
</evidence>
<evidence type="ECO:0000256" key="5">
    <source>
        <dbReference type="ARBA" id="ARBA00023136"/>
    </source>
</evidence>
<evidence type="ECO:0000256" key="1">
    <source>
        <dbReference type="ARBA" id="ARBA00004141"/>
    </source>
</evidence>